<sequence>MDRLKRARAAAGLKSLASRFLRQTQGNVAMMFAMALPVLLMITLGAIDIHQASKVKAQLQDALDAAALAAARSTFTDDVNINKVGLAALKANMPSYFGEASSDTANFVLLNNRVTGEATVNVKVLVANVVLPPYGKLLDDFLPVSSRSEVLRASRNVEVAMALDITGSMDNCSRNCPPTSKLEDLQAAAKELVDIVVQDQQTPFYSKVALIPYAAGVNVGSSAISARGPLDTTTHNISGATWLTGSVKTISSISGGSPLTVNASSHGFSNGDRVVLWNVARITGLNGVPYEVVRVSSSQFRLRSLDRWGNASSYVSSSSSMSNTAYVAKCARSDCGLVLTASGHGLAADDYVRLTNMGGLAQLNDGGYRVASVSGSQVVLDTTRSLGLAGASKGGVTYSSGGKLMNGRDGSEWRVFPTADGYVNVHASSTCVSERVGVERYTDARPSTAYVGRSYLSSSNSCPSAELSALSTSASSLKSKIDQMSAGGSTAGQIGIAWAWYALSPDFASLFSGEGQPGAYAPSDTLKVAILMTDGEFNTPFRDGVIALDAGTGSGGLDSHIDLNSSNGDPFAQSVALCQAMQAKGVVVYTVGFDLGSATGREGVVDTALDVMRECATNEQTHFFQADDGTDLKEAFRAIGRDITRLRIAR</sequence>
<dbReference type="AlphaFoldDB" id="A0A4P1KFV7"/>
<dbReference type="PROSITE" id="PS50234">
    <property type="entry name" value="VWFA"/>
    <property type="match status" value="1"/>
</dbReference>
<reference evidence="3 4" key="1">
    <citation type="submission" date="2019-04" db="EMBL/GenBank/DDBJ databases">
        <authorList>
            <consortium name="Pathogen Informatics"/>
        </authorList>
    </citation>
    <scope>NUCLEOTIDE SEQUENCE [LARGE SCALE GENOMIC DNA]</scope>
    <source>
        <strain evidence="3 4">NCTC9239</strain>
    </source>
</reference>
<dbReference type="SUPFAM" id="SSF53300">
    <property type="entry name" value="vWA-like"/>
    <property type="match status" value="1"/>
</dbReference>
<feature type="transmembrane region" description="Helical" evidence="1">
    <location>
        <begin position="28"/>
        <end position="47"/>
    </location>
</feature>
<proteinExistence type="predicted"/>
<protein>
    <submittedName>
        <fullName evidence="3">Flp pilus assembly protein TadG</fullName>
    </submittedName>
</protein>
<keyword evidence="1" id="KW-0812">Transmembrane</keyword>
<name>A0A4P1KFV7_9CAUL</name>
<dbReference type="Gene3D" id="3.40.50.410">
    <property type="entry name" value="von Willebrand factor, type A domain"/>
    <property type="match status" value="2"/>
</dbReference>
<dbReference type="KEGG" id="bvy:NCTC9239_02771"/>
<accession>A0A4P1KFV7</accession>
<evidence type="ECO:0000313" key="4">
    <source>
        <dbReference type="Proteomes" id="UP000309952"/>
    </source>
</evidence>
<dbReference type="RefSeq" id="WP_138141959.1">
    <property type="nucleotide sequence ID" value="NZ_LR588407.1"/>
</dbReference>
<dbReference type="InterPro" id="IPR028087">
    <property type="entry name" value="Tad_N"/>
</dbReference>
<evidence type="ECO:0000259" key="2">
    <source>
        <dbReference type="PROSITE" id="PS50234"/>
    </source>
</evidence>
<keyword evidence="1" id="KW-0472">Membrane</keyword>
<keyword evidence="1" id="KW-1133">Transmembrane helix</keyword>
<dbReference type="Proteomes" id="UP000309952">
    <property type="component" value="Chromosome"/>
</dbReference>
<dbReference type="InterPro" id="IPR002035">
    <property type="entry name" value="VWF_A"/>
</dbReference>
<evidence type="ECO:0000256" key="1">
    <source>
        <dbReference type="SAM" id="Phobius"/>
    </source>
</evidence>
<organism evidence="3 4">
    <name type="scientific">Brevundimonas vancanneytii</name>
    <dbReference type="NCBI Taxonomy" id="1325724"/>
    <lineage>
        <taxon>Bacteria</taxon>
        <taxon>Pseudomonadati</taxon>
        <taxon>Pseudomonadota</taxon>
        <taxon>Alphaproteobacteria</taxon>
        <taxon>Caulobacterales</taxon>
        <taxon>Caulobacteraceae</taxon>
        <taxon>Brevundimonas</taxon>
    </lineage>
</organism>
<dbReference type="Pfam" id="PF13400">
    <property type="entry name" value="Tad"/>
    <property type="match status" value="1"/>
</dbReference>
<dbReference type="InterPro" id="IPR036465">
    <property type="entry name" value="vWFA_dom_sf"/>
</dbReference>
<keyword evidence="4" id="KW-1185">Reference proteome</keyword>
<gene>
    <name evidence="3" type="ORF">NCTC9239_02771</name>
</gene>
<feature type="domain" description="VWFA" evidence="2">
    <location>
        <begin position="375"/>
        <end position="639"/>
    </location>
</feature>
<evidence type="ECO:0000313" key="3">
    <source>
        <dbReference type="EMBL" id="VTO18433.1"/>
    </source>
</evidence>
<dbReference type="EMBL" id="LR588407">
    <property type="protein sequence ID" value="VTO18433.1"/>
    <property type="molecule type" value="Genomic_DNA"/>
</dbReference>